<dbReference type="EMBL" id="LLYB01000057">
    <property type="protein sequence ID" value="KRR25269.1"/>
    <property type="molecule type" value="Genomic_DNA"/>
</dbReference>
<dbReference type="AlphaFoldDB" id="A0A0R3N5S0"/>
<sequence length="422" mass="46467">MTWIEELIEIVGKRKIALFRVPDDTWNAIESSTRGFASFSMALPHEQLEEVTKRSLCLFVRETGGAPLHLALVRSVSAVTTLQTRLKIEAGAHINPSDIDKLIAMLDTRSSNQLRSAIEHKSPASVLSKKVSQAIMTALSGDSSNEQSLKHIHLLLAVSRFNSAVGLQADAIDTALKIFGYDSSVKAKSLHVVEGADSTIRLLEDSVVAHDARRVPDMSLVGSDVTGYAEFVGNGDRLRVYTANKLPLEKLFGVDLIYLNQRLKNLVLIQYKMLEPNGSESDWLYRPDAQLDVEIERMERFQQTVTGPASYRLNPEAFYMKFVKRKSGVGSGSITIALSHFKELARSSNDPEKRVRVSFNALNGHYLREAGLIDLIKGGYIGCHSELSEGFTELINAVVRGGNAVVAAIEEKISHSSADDTK</sequence>
<evidence type="ECO:0000313" key="2">
    <source>
        <dbReference type="Proteomes" id="UP000051660"/>
    </source>
</evidence>
<dbReference type="OrthoDB" id="4528132at2"/>
<organism evidence="1 2">
    <name type="scientific">Bradyrhizobium lablabi</name>
    <dbReference type="NCBI Taxonomy" id="722472"/>
    <lineage>
        <taxon>Bacteria</taxon>
        <taxon>Pseudomonadati</taxon>
        <taxon>Pseudomonadota</taxon>
        <taxon>Alphaproteobacteria</taxon>
        <taxon>Hyphomicrobiales</taxon>
        <taxon>Nitrobacteraceae</taxon>
        <taxon>Bradyrhizobium</taxon>
    </lineage>
</organism>
<protein>
    <submittedName>
        <fullName evidence="1">Uncharacterized protein</fullName>
    </submittedName>
</protein>
<reference evidence="1 2" key="1">
    <citation type="submission" date="2014-03" db="EMBL/GenBank/DDBJ databases">
        <title>Bradyrhizobium valentinum sp. nov., isolated from effective nodules of Lupinus mariae-josephae, a lupine endemic of basic-lime soils in Eastern Spain.</title>
        <authorList>
            <person name="Duran D."/>
            <person name="Rey L."/>
            <person name="Navarro A."/>
            <person name="Busquets A."/>
            <person name="Imperial J."/>
            <person name="Ruiz-Argueso T."/>
        </authorList>
    </citation>
    <scope>NUCLEOTIDE SEQUENCE [LARGE SCALE GENOMIC DNA]</scope>
    <source>
        <strain evidence="1 2">CCBAU 23086</strain>
    </source>
</reference>
<accession>A0A0R3N5S0</accession>
<gene>
    <name evidence="1" type="ORF">CQ14_09670</name>
</gene>
<proteinExistence type="predicted"/>
<dbReference type="RefSeq" id="WP_057857938.1">
    <property type="nucleotide sequence ID" value="NZ_LLYB01000057.1"/>
</dbReference>
<name>A0A0R3N5S0_9BRAD</name>
<evidence type="ECO:0000313" key="1">
    <source>
        <dbReference type="EMBL" id="KRR25269.1"/>
    </source>
</evidence>
<dbReference type="Proteomes" id="UP000051660">
    <property type="component" value="Unassembled WGS sequence"/>
</dbReference>
<comment type="caution">
    <text evidence="1">The sequence shown here is derived from an EMBL/GenBank/DDBJ whole genome shotgun (WGS) entry which is preliminary data.</text>
</comment>